<reference evidence="1 2" key="1">
    <citation type="submission" date="2016-10" db="EMBL/GenBank/DDBJ databases">
        <authorList>
            <person name="de Groot N.N."/>
        </authorList>
    </citation>
    <scope>NUCLEOTIDE SEQUENCE [LARGE SCALE GENOMIC DNA]</scope>
    <source>
        <strain evidence="1 2">Vu-144</strain>
    </source>
</reference>
<sequence length="107" mass="12035">MPGFDLGYDNKTNSLINNQAYTSARYDGNITGTVWKTVQDNKVCKYDYTYDNVGRLTGAGFNQYTGISFNKTAGVDYSVSSLNYDLNGNIKTMTQKRATQFGDLKYY</sequence>
<organism evidence="1 2">
    <name type="scientific">Arachidicoccus rhizosphaerae</name>
    <dbReference type="NCBI Taxonomy" id="551991"/>
    <lineage>
        <taxon>Bacteria</taxon>
        <taxon>Pseudomonadati</taxon>
        <taxon>Bacteroidota</taxon>
        <taxon>Chitinophagia</taxon>
        <taxon>Chitinophagales</taxon>
        <taxon>Chitinophagaceae</taxon>
        <taxon>Arachidicoccus</taxon>
    </lineage>
</organism>
<keyword evidence="2" id="KW-1185">Reference proteome</keyword>
<accession>A0A1H3Z4M2</accession>
<gene>
    <name evidence="1" type="ORF">SAMN05192529_11016</name>
</gene>
<proteinExistence type="predicted"/>
<evidence type="ECO:0000313" key="1">
    <source>
        <dbReference type="EMBL" id="SEA18626.1"/>
    </source>
</evidence>
<evidence type="ECO:0000313" key="2">
    <source>
        <dbReference type="Proteomes" id="UP000199041"/>
    </source>
</evidence>
<protein>
    <recommendedName>
        <fullName evidence="3">YD repeat-containing protein</fullName>
    </recommendedName>
</protein>
<dbReference type="STRING" id="551991.SAMN05192529_11016"/>
<dbReference type="AlphaFoldDB" id="A0A1H3Z4M2"/>
<dbReference type="EMBL" id="FNQY01000010">
    <property type="protein sequence ID" value="SEA18626.1"/>
    <property type="molecule type" value="Genomic_DNA"/>
</dbReference>
<name>A0A1H3Z4M2_9BACT</name>
<evidence type="ECO:0008006" key="3">
    <source>
        <dbReference type="Google" id="ProtNLM"/>
    </source>
</evidence>
<dbReference type="Proteomes" id="UP000199041">
    <property type="component" value="Unassembled WGS sequence"/>
</dbReference>